<evidence type="ECO:0000313" key="10">
    <source>
        <dbReference type="Proteomes" id="UP001209730"/>
    </source>
</evidence>
<dbReference type="PANTHER" id="PTHR21047:SF2">
    <property type="entry name" value="THYMIDINE DIPHOSPHO-4-KETO-RHAMNOSE 3,5-EPIMERASE"/>
    <property type="match status" value="1"/>
</dbReference>
<reference evidence="9" key="1">
    <citation type="submission" date="2022-11" db="EMBL/GenBank/DDBJ databases">
        <title>Chitin-degrading and fungicidal potential of chitinolytic bacterial strains from marine environment of the Pacific Ocean regions.</title>
        <authorList>
            <person name="Pentekhina I."/>
            <person name="Nedashkovskaya O."/>
            <person name="Seitkalieva A."/>
            <person name="Podvolotskaya A."/>
            <person name="Tekutyeva L."/>
            <person name="Balabanova L."/>
        </authorList>
    </citation>
    <scope>NUCLEOTIDE SEQUENCE</scope>
    <source>
        <strain evidence="9">KMM 6838</strain>
    </source>
</reference>
<dbReference type="AlphaFoldDB" id="A0AB35HZF2"/>
<dbReference type="GO" id="GO:0005829">
    <property type="term" value="C:cytosol"/>
    <property type="evidence" value="ECO:0007669"/>
    <property type="project" value="TreeGrafter"/>
</dbReference>
<dbReference type="GO" id="GO:0019305">
    <property type="term" value="P:dTDP-rhamnose biosynthetic process"/>
    <property type="evidence" value="ECO:0007669"/>
    <property type="project" value="UniProtKB-UniRule"/>
</dbReference>
<feature type="binding site" evidence="6">
    <location>
        <position position="164"/>
    </location>
    <ligand>
        <name>substrate</name>
    </ligand>
</feature>
<dbReference type="GO" id="GO:0000271">
    <property type="term" value="P:polysaccharide biosynthetic process"/>
    <property type="evidence" value="ECO:0007669"/>
    <property type="project" value="TreeGrafter"/>
</dbReference>
<sequence>MNVIETQISEVKILEPKVFGDERGFFFESFRQDFFNQNCAERVFVQDNHSKSSRGILRGLHYQTQNTQGKLVRVTKGEVFDVAVDIRKSSPTFGQWVGVLLSAENKRQLWVPEGFAHGFYVTSEEAEFVYKCTDYYNPQHEHSIRWDDPELNIEWPLVNGEAPKVSAKDAAGKMLKDAVLFD</sequence>
<dbReference type="NCBIfam" id="TIGR01221">
    <property type="entry name" value="rmlC"/>
    <property type="match status" value="1"/>
</dbReference>
<dbReference type="Proteomes" id="UP001209730">
    <property type="component" value="Unassembled WGS sequence"/>
</dbReference>
<dbReference type="Gene3D" id="2.60.120.10">
    <property type="entry name" value="Jelly Rolls"/>
    <property type="match status" value="1"/>
</dbReference>
<dbReference type="InterPro" id="IPR000888">
    <property type="entry name" value="RmlC-like"/>
</dbReference>
<dbReference type="Pfam" id="PF00908">
    <property type="entry name" value="dTDP_sugar_isom"/>
    <property type="match status" value="1"/>
</dbReference>
<proteinExistence type="inferred from homology"/>
<protein>
    <recommendedName>
        <fullName evidence="4 8">dTDP-4-dehydrorhamnose 3,5-epimerase</fullName>
        <ecNumber evidence="3 8">5.1.3.13</ecNumber>
    </recommendedName>
    <alternativeName>
        <fullName evidence="8">Thymidine diphospho-4-keto-rhamnose 3,5-epimerase</fullName>
    </alternativeName>
</protein>
<dbReference type="InterPro" id="IPR014710">
    <property type="entry name" value="RmlC-like_jellyroll"/>
</dbReference>
<dbReference type="CDD" id="cd00438">
    <property type="entry name" value="cupin_RmlC"/>
    <property type="match status" value="1"/>
</dbReference>
<organism evidence="9 10">
    <name type="scientific">Microbulbifer thermotolerans</name>
    <dbReference type="NCBI Taxonomy" id="252514"/>
    <lineage>
        <taxon>Bacteria</taxon>
        <taxon>Pseudomonadati</taxon>
        <taxon>Pseudomonadota</taxon>
        <taxon>Gammaproteobacteria</taxon>
        <taxon>Cellvibrionales</taxon>
        <taxon>Microbulbiferaceae</taxon>
        <taxon>Microbulbifer</taxon>
    </lineage>
</organism>
<evidence type="ECO:0000256" key="7">
    <source>
        <dbReference type="PIRSR" id="PIRSR600888-3"/>
    </source>
</evidence>
<dbReference type="EC" id="5.1.3.13" evidence="3 8"/>
<dbReference type="InterPro" id="IPR011051">
    <property type="entry name" value="RmlC_Cupin_sf"/>
</dbReference>
<feature type="active site" description="Proton acceptor" evidence="5">
    <location>
        <position position="61"/>
    </location>
</feature>
<feature type="site" description="Participates in a stacking interaction with the thymidine ring of dTDP-4-oxo-6-deoxyglucose" evidence="7">
    <location>
        <position position="136"/>
    </location>
</feature>
<comment type="function">
    <text evidence="2 8">Catalyzes the epimerization of the C3' and C5'positions of dTDP-6-deoxy-D-xylo-4-hexulose, forming dTDP-6-deoxy-L-lyxo-4-hexulose.</text>
</comment>
<evidence type="ECO:0000256" key="5">
    <source>
        <dbReference type="PIRSR" id="PIRSR600888-1"/>
    </source>
</evidence>
<keyword evidence="8 9" id="KW-0413">Isomerase</keyword>
<feature type="binding site" evidence="6">
    <location>
        <position position="28"/>
    </location>
    <ligand>
        <name>substrate</name>
    </ligand>
</feature>
<comment type="caution">
    <text evidence="9">The sequence shown here is derived from an EMBL/GenBank/DDBJ whole genome shotgun (WGS) entry which is preliminary data.</text>
</comment>
<comment type="catalytic activity">
    <reaction evidence="1 8">
        <text>dTDP-4-dehydro-6-deoxy-alpha-D-glucose = dTDP-4-dehydro-beta-L-rhamnose</text>
        <dbReference type="Rhea" id="RHEA:16969"/>
        <dbReference type="ChEBI" id="CHEBI:57649"/>
        <dbReference type="ChEBI" id="CHEBI:62830"/>
        <dbReference type="EC" id="5.1.3.13"/>
    </reaction>
</comment>
<dbReference type="GO" id="GO:0008830">
    <property type="term" value="F:dTDP-4-dehydrorhamnose 3,5-epimerase activity"/>
    <property type="evidence" value="ECO:0007669"/>
    <property type="project" value="UniProtKB-UniRule"/>
</dbReference>
<feature type="binding site" evidence="6">
    <location>
        <position position="70"/>
    </location>
    <ligand>
        <name>substrate</name>
    </ligand>
</feature>
<evidence type="ECO:0000256" key="1">
    <source>
        <dbReference type="ARBA" id="ARBA00001298"/>
    </source>
</evidence>
<dbReference type="EMBL" id="JAPHQB010000014">
    <property type="protein sequence ID" value="MCX2802176.1"/>
    <property type="molecule type" value="Genomic_DNA"/>
</dbReference>
<feature type="binding site" evidence="6">
    <location>
        <position position="58"/>
    </location>
    <ligand>
        <name>substrate</name>
    </ligand>
</feature>
<dbReference type="PANTHER" id="PTHR21047">
    <property type="entry name" value="DTDP-6-DEOXY-D-GLUCOSE-3,5 EPIMERASE"/>
    <property type="match status" value="1"/>
</dbReference>
<gene>
    <name evidence="9" type="primary">rfbC</name>
    <name evidence="9" type="ORF">OQJ68_10295</name>
</gene>
<evidence type="ECO:0000313" key="9">
    <source>
        <dbReference type="EMBL" id="MCX2802176.1"/>
    </source>
</evidence>
<evidence type="ECO:0000256" key="4">
    <source>
        <dbReference type="ARBA" id="ARBA00019595"/>
    </source>
</evidence>
<feature type="binding site" evidence="6">
    <location>
        <position position="141"/>
    </location>
    <ligand>
        <name>substrate</name>
    </ligand>
</feature>
<evidence type="ECO:0000256" key="6">
    <source>
        <dbReference type="PIRSR" id="PIRSR600888-2"/>
    </source>
</evidence>
<accession>A0AB35HZF2</accession>
<feature type="binding site" evidence="6">
    <location>
        <position position="117"/>
    </location>
    <ligand>
        <name>substrate</name>
    </ligand>
</feature>
<evidence type="ECO:0000256" key="3">
    <source>
        <dbReference type="ARBA" id="ARBA00012098"/>
    </source>
</evidence>
<comment type="subunit">
    <text evidence="8">Homodimer.</text>
</comment>
<comment type="pathway">
    <text evidence="8">Carbohydrate biosynthesis; dTDP-L-rhamnose biosynthesis.</text>
</comment>
<evidence type="ECO:0000256" key="2">
    <source>
        <dbReference type="ARBA" id="ARBA00001997"/>
    </source>
</evidence>
<evidence type="ECO:0000256" key="8">
    <source>
        <dbReference type="RuleBase" id="RU364069"/>
    </source>
</evidence>
<comment type="similarity">
    <text evidence="8">Belongs to the dTDP-4-dehydrorhamnose 3,5-epimerase family.</text>
</comment>
<name>A0AB35HZF2_MICTH</name>
<dbReference type="SUPFAM" id="SSF51182">
    <property type="entry name" value="RmlC-like cupins"/>
    <property type="match status" value="1"/>
</dbReference>
<feature type="binding site" evidence="6">
    <location>
        <begin position="46"/>
        <end position="48"/>
    </location>
    <ligand>
        <name>substrate</name>
    </ligand>
</feature>
<feature type="binding site" evidence="6">
    <location>
        <position position="23"/>
    </location>
    <ligand>
        <name>substrate</name>
    </ligand>
</feature>
<dbReference type="RefSeq" id="WP_266066159.1">
    <property type="nucleotide sequence ID" value="NZ_JAPHQB010000014.1"/>
</dbReference>
<feature type="active site" description="Proton donor" evidence="5">
    <location>
        <position position="130"/>
    </location>
</feature>